<feature type="transmembrane region" description="Helical" evidence="1">
    <location>
        <begin position="119"/>
        <end position="138"/>
    </location>
</feature>
<evidence type="ECO:0000313" key="3">
    <source>
        <dbReference type="Proteomes" id="UP001081071"/>
    </source>
</evidence>
<keyword evidence="1" id="KW-1133">Transmembrane helix</keyword>
<dbReference type="RefSeq" id="WP_269607167.1">
    <property type="nucleotide sequence ID" value="NZ_JAPWIJ010000008.1"/>
</dbReference>
<feature type="transmembrane region" description="Helical" evidence="1">
    <location>
        <begin position="12"/>
        <end position="33"/>
    </location>
</feature>
<evidence type="ECO:0000313" key="2">
    <source>
        <dbReference type="EMBL" id="MCZ4520741.1"/>
    </source>
</evidence>
<feature type="transmembrane region" description="Helical" evidence="1">
    <location>
        <begin position="144"/>
        <end position="165"/>
    </location>
</feature>
<name>A0ABT4MLW3_9NOCA</name>
<feature type="transmembrane region" description="Helical" evidence="1">
    <location>
        <begin position="45"/>
        <end position="68"/>
    </location>
</feature>
<keyword evidence="3" id="KW-1185">Reference proteome</keyword>
<gene>
    <name evidence="2" type="ORF">O4220_19705</name>
</gene>
<sequence>MAADFSWSQFLWIVFVFVGVPSTLWALLLWVRFRKRRERAGTGPLGLWATGSVALASGFVSCAGWLSWSADQRGEFRGPGLPAPNAFPSWQVAACGATVVLLCLVAAHLSRWSNSGGHVAALGTTAGFSTAFCVEASTDVTGQSGVGVILCMLGWGFGLTLLIIVRNTSVNLARKRPPVEP</sequence>
<keyword evidence="1" id="KW-0812">Transmembrane</keyword>
<organism evidence="2 3">
    <name type="scientific">Rhodococcus ruber</name>
    <dbReference type="NCBI Taxonomy" id="1830"/>
    <lineage>
        <taxon>Bacteria</taxon>
        <taxon>Bacillati</taxon>
        <taxon>Actinomycetota</taxon>
        <taxon>Actinomycetes</taxon>
        <taxon>Mycobacteriales</taxon>
        <taxon>Nocardiaceae</taxon>
        <taxon>Rhodococcus</taxon>
    </lineage>
</organism>
<evidence type="ECO:0008006" key="4">
    <source>
        <dbReference type="Google" id="ProtNLM"/>
    </source>
</evidence>
<evidence type="ECO:0000256" key="1">
    <source>
        <dbReference type="SAM" id="Phobius"/>
    </source>
</evidence>
<proteinExistence type="predicted"/>
<protein>
    <recommendedName>
        <fullName evidence="4">Integral membrane protein</fullName>
    </recommendedName>
</protein>
<keyword evidence="1" id="KW-0472">Membrane</keyword>
<comment type="caution">
    <text evidence="2">The sequence shown here is derived from an EMBL/GenBank/DDBJ whole genome shotgun (WGS) entry which is preliminary data.</text>
</comment>
<accession>A0ABT4MLW3</accession>
<dbReference type="EMBL" id="JAPWIJ010000008">
    <property type="protein sequence ID" value="MCZ4520741.1"/>
    <property type="molecule type" value="Genomic_DNA"/>
</dbReference>
<feature type="transmembrane region" description="Helical" evidence="1">
    <location>
        <begin position="88"/>
        <end position="107"/>
    </location>
</feature>
<dbReference type="Proteomes" id="UP001081071">
    <property type="component" value="Unassembled WGS sequence"/>
</dbReference>
<reference evidence="2" key="1">
    <citation type="submission" date="2022-12" db="EMBL/GenBank/DDBJ databases">
        <authorList>
            <person name="Krivoruchko A.V."/>
            <person name="Elkin A."/>
        </authorList>
    </citation>
    <scope>NUCLEOTIDE SEQUENCE</scope>
    <source>
        <strain evidence="2">IEGM 1391</strain>
    </source>
</reference>